<reference evidence="2 3" key="1">
    <citation type="submission" date="2013-06" db="EMBL/GenBank/DDBJ databases">
        <authorList>
            <person name="Weinstock G."/>
            <person name="Sodergren E."/>
            <person name="Lobos E.A."/>
            <person name="Fulton L."/>
            <person name="Fulton R."/>
            <person name="Courtney L."/>
            <person name="Fronick C."/>
            <person name="O'Laughlin M."/>
            <person name="Godfrey J."/>
            <person name="Wilson R.M."/>
            <person name="Miner T."/>
            <person name="Farmer C."/>
            <person name="Delehaunty K."/>
            <person name="Cordes M."/>
            <person name="Minx P."/>
            <person name="Tomlinson C."/>
            <person name="Chen J."/>
            <person name="Wollam A."/>
            <person name="Pepin K.H."/>
            <person name="Bhonagiri V."/>
            <person name="Zhang X."/>
            <person name="Warren W."/>
            <person name="Mitreva M."/>
            <person name="Mardis E.R."/>
            <person name="Wilson R.K."/>
        </authorList>
    </citation>
    <scope>NUCLEOTIDE SEQUENCE [LARGE SCALE GENOMIC DNA]</scope>
    <source>
        <strain evidence="2 3">ATCC 29099</strain>
    </source>
</reference>
<dbReference type="PATRIC" id="fig|1256908.3.peg.1948"/>
<dbReference type="eggNOG" id="ENOG5033FH9">
    <property type="taxonomic scope" value="Bacteria"/>
</dbReference>
<dbReference type="InterPro" id="IPR041657">
    <property type="entry name" value="HTH_17"/>
</dbReference>
<comment type="caution">
    <text evidence="2">The sequence shown here is derived from an EMBL/GenBank/DDBJ whole genome shotgun (WGS) entry which is preliminary data.</text>
</comment>
<dbReference type="AlphaFoldDB" id="U2PKC6"/>
<feature type="domain" description="Helix-turn-helix" evidence="1">
    <location>
        <begin position="20"/>
        <end position="73"/>
    </location>
</feature>
<dbReference type="Proteomes" id="UP000016608">
    <property type="component" value="Unassembled WGS sequence"/>
</dbReference>
<proteinExistence type="predicted"/>
<keyword evidence="3" id="KW-1185">Reference proteome</keyword>
<dbReference type="Pfam" id="PF12728">
    <property type="entry name" value="HTH_17"/>
    <property type="match status" value="1"/>
</dbReference>
<dbReference type="EMBL" id="AWVJ01000128">
    <property type="protein sequence ID" value="ERK44214.1"/>
    <property type="molecule type" value="Genomic_DNA"/>
</dbReference>
<accession>U2PKC6</accession>
<name>U2PKC6_EUBRA</name>
<evidence type="ECO:0000313" key="2">
    <source>
        <dbReference type="EMBL" id="ERK44214.1"/>
    </source>
</evidence>
<evidence type="ECO:0000259" key="1">
    <source>
        <dbReference type="Pfam" id="PF12728"/>
    </source>
</evidence>
<evidence type="ECO:0000313" key="3">
    <source>
        <dbReference type="Proteomes" id="UP000016608"/>
    </source>
</evidence>
<organism evidence="2 3">
    <name type="scientific">Eubacterium ramulus ATCC 29099</name>
    <dbReference type="NCBI Taxonomy" id="1256908"/>
    <lineage>
        <taxon>Bacteria</taxon>
        <taxon>Bacillati</taxon>
        <taxon>Bacillota</taxon>
        <taxon>Clostridia</taxon>
        <taxon>Eubacteriales</taxon>
        <taxon>Eubacteriaceae</taxon>
        <taxon>Eubacterium</taxon>
    </lineage>
</organism>
<dbReference type="HOGENOM" id="CLU_140176_12_0_9"/>
<sequence length="76" mass="9017">MSFKLGRRWNMADMEVTKKVYSADEIQVILGIGRSKVYEFLDSVNKKQEPFRVIKIGRIYRVPKDSFDRWMNGETI</sequence>
<gene>
    <name evidence="2" type="ORF">HMPREF0373_02108</name>
</gene>
<protein>
    <recommendedName>
        <fullName evidence="1">Helix-turn-helix domain-containing protein</fullName>
    </recommendedName>
</protein>